<dbReference type="EMBL" id="BTPE01000014">
    <property type="protein sequence ID" value="GMQ35121.1"/>
    <property type="molecule type" value="Genomic_DNA"/>
</dbReference>
<dbReference type="Proteomes" id="UP001307705">
    <property type="component" value="Unassembled WGS sequence"/>
</dbReference>
<evidence type="ECO:0000313" key="1">
    <source>
        <dbReference type="EMBL" id="GMQ35121.1"/>
    </source>
</evidence>
<organism evidence="1 2">
    <name type="scientific">Algoriphagus taiwanensis</name>
    <dbReference type="NCBI Taxonomy" id="1445656"/>
    <lineage>
        <taxon>Bacteria</taxon>
        <taxon>Pseudomonadati</taxon>
        <taxon>Bacteroidota</taxon>
        <taxon>Cytophagia</taxon>
        <taxon>Cytophagales</taxon>
        <taxon>Cyclobacteriaceae</taxon>
        <taxon>Algoriphagus</taxon>
    </lineage>
</organism>
<dbReference type="SUPFAM" id="SSF56935">
    <property type="entry name" value="Porins"/>
    <property type="match status" value="1"/>
</dbReference>
<name>A0ABQ6Q4U0_9BACT</name>
<proteinExistence type="predicted"/>
<dbReference type="Pfam" id="PF19577">
    <property type="entry name" value="DcaP"/>
    <property type="match status" value="1"/>
</dbReference>
<keyword evidence="2" id="KW-1185">Reference proteome</keyword>
<dbReference type="RefSeq" id="WP_338229949.1">
    <property type="nucleotide sequence ID" value="NZ_BTPE01000014.1"/>
</dbReference>
<protein>
    <submittedName>
        <fullName evidence="1">DcaP family trimeric outer membrane transporter</fullName>
    </submittedName>
</protein>
<reference evidence="1 2" key="1">
    <citation type="submission" date="2023-08" db="EMBL/GenBank/DDBJ databases">
        <title>Draft genome sequence of Algoriphagus taiwanensis.</title>
        <authorList>
            <person name="Takatani N."/>
            <person name="Hosokawa M."/>
            <person name="Sawabe T."/>
        </authorList>
    </citation>
    <scope>NUCLEOTIDE SEQUENCE [LARGE SCALE GENOMIC DNA]</scope>
    <source>
        <strain evidence="1 2">JCM 19755</strain>
    </source>
</reference>
<accession>A0ABQ6Q4U0</accession>
<dbReference type="InterPro" id="IPR045748">
    <property type="entry name" value="DcaP"/>
</dbReference>
<sequence>MEIIKKTIVSTLIFGLGLSSIGLAQSEDRTDSIRKDSLNLIKKIVPEGDRKENNLLNTGTDLIDESFVGSWPMFGTDLRMKVGGYFKADFVGDFNGTLDNSQFLMSTIPVEGQPEYGNSGYVNFFAKESRFNIDVRRIEQGKVPLKLFIEGDFFNDETRFRLRHAYMVVGNFIFGQTWTTLSFLEAMPNMIDFAAGDALYGGRTVQVRYQKKVNEKILLAVGLEQLSFLGIENPDELVGKAIRKMPLLALRMDYSWKTGILFMGGSVAQLAWDGGLNGISPNALQINGAIAGRQYYSGKRGYFTFGMSYGQGAGENIIAFAGSNANAVLSANGLKTIPALSSSLGLNFKWTDQWASNIHYAYGWLETPADRDPFALKRGGIGHLNLIYNPIKRISTGLEYIWGAQRTTNDSFGRASRLQFMTKFEF</sequence>
<gene>
    <name evidence="1" type="ORF">Ataiwa_33940</name>
</gene>
<comment type="caution">
    <text evidence="1">The sequence shown here is derived from an EMBL/GenBank/DDBJ whole genome shotgun (WGS) entry which is preliminary data.</text>
</comment>
<evidence type="ECO:0000313" key="2">
    <source>
        <dbReference type="Proteomes" id="UP001307705"/>
    </source>
</evidence>